<keyword evidence="4" id="KW-0539">Nucleus</keyword>
<dbReference type="Gene3D" id="3.40.50.11990">
    <property type="entry name" value="RNA polymerase II accessory factor, Cdc73 C-terminal domain"/>
    <property type="match status" value="1"/>
</dbReference>
<dbReference type="GO" id="GO:0006368">
    <property type="term" value="P:transcription elongation by RNA polymerase II"/>
    <property type="evidence" value="ECO:0007669"/>
    <property type="project" value="InterPro"/>
</dbReference>
<gene>
    <name evidence="7" type="primary">cdc73</name>
    <name evidence="6" type="ORF">SJAG_01151</name>
</gene>
<accession>B6JZW2</accession>
<evidence type="ECO:0000256" key="2">
    <source>
        <dbReference type="ARBA" id="ARBA00010427"/>
    </source>
</evidence>
<dbReference type="Proteomes" id="UP000001744">
    <property type="component" value="Unassembled WGS sequence"/>
</dbReference>
<dbReference type="OMA" id="FRPDYWN"/>
<dbReference type="JaponicusDB" id="SJAG_01151">
    <property type="gene designation" value="cdc73"/>
</dbReference>
<dbReference type="RefSeq" id="XP_002172405.1">
    <property type="nucleotide sequence ID" value="XM_002172369.2"/>
</dbReference>
<dbReference type="STRING" id="402676.B6JZW2"/>
<dbReference type="PANTHER" id="PTHR12466">
    <property type="entry name" value="CDC73 DOMAIN PROTEIN"/>
    <property type="match status" value="1"/>
</dbReference>
<evidence type="ECO:0000256" key="3">
    <source>
        <dbReference type="ARBA" id="ARBA00023163"/>
    </source>
</evidence>
<keyword evidence="3" id="KW-0804">Transcription</keyword>
<protein>
    <submittedName>
        <fullName evidence="6">Cdc73 family RNA polymerase II accessory factor</fullName>
    </submittedName>
</protein>
<organism evidence="6 8">
    <name type="scientific">Schizosaccharomyces japonicus (strain yFS275 / FY16936)</name>
    <name type="common">Fission yeast</name>
    <dbReference type="NCBI Taxonomy" id="402676"/>
    <lineage>
        <taxon>Eukaryota</taxon>
        <taxon>Fungi</taxon>
        <taxon>Dikarya</taxon>
        <taxon>Ascomycota</taxon>
        <taxon>Taphrinomycotina</taxon>
        <taxon>Schizosaccharomycetes</taxon>
        <taxon>Schizosaccharomycetales</taxon>
        <taxon>Schizosaccharomycetaceae</taxon>
        <taxon>Schizosaccharomyces</taxon>
    </lineage>
</organism>
<dbReference type="GO" id="GO:0000993">
    <property type="term" value="F:RNA polymerase II complex binding"/>
    <property type="evidence" value="ECO:0000318"/>
    <property type="project" value="GO_Central"/>
</dbReference>
<dbReference type="Pfam" id="PF05179">
    <property type="entry name" value="CDC73_C"/>
    <property type="match status" value="1"/>
</dbReference>
<dbReference type="OrthoDB" id="2186602at2759"/>
<dbReference type="AlphaFoldDB" id="B6JZW2"/>
<dbReference type="HOGENOM" id="CLU_025849_2_1_1"/>
<dbReference type="GeneID" id="7047409"/>
<comment type="similarity">
    <text evidence="2">Belongs to the CDC73 family.</text>
</comment>
<evidence type="ECO:0000313" key="8">
    <source>
        <dbReference type="Proteomes" id="UP000001744"/>
    </source>
</evidence>
<reference evidence="6 8" key="1">
    <citation type="journal article" date="2011" name="Science">
        <title>Comparative functional genomics of the fission yeasts.</title>
        <authorList>
            <person name="Rhind N."/>
            <person name="Chen Z."/>
            <person name="Yassour M."/>
            <person name="Thompson D.A."/>
            <person name="Haas B.J."/>
            <person name="Habib N."/>
            <person name="Wapinski I."/>
            <person name="Roy S."/>
            <person name="Lin M.F."/>
            <person name="Heiman D.I."/>
            <person name="Young S.K."/>
            <person name="Furuya K."/>
            <person name="Guo Y."/>
            <person name="Pidoux A."/>
            <person name="Chen H.M."/>
            <person name="Robbertse B."/>
            <person name="Goldberg J.M."/>
            <person name="Aoki K."/>
            <person name="Bayne E.H."/>
            <person name="Berlin A.M."/>
            <person name="Desjardins C.A."/>
            <person name="Dobbs E."/>
            <person name="Dukaj L."/>
            <person name="Fan L."/>
            <person name="FitzGerald M.G."/>
            <person name="French C."/>
            <person name="Gujja S."/>
            <person name="Hansen K."/>
            <person name="Keifenheim D."/>
            <person name="Levin J.Z."/>
            <person name="Mosher R.A."/>
            <person name="Mueller C.A."/>
            <person name="Pfiffner J."/>
            <person name="Priest M."/>
            <person name="Russ C."/>
            <person name="Smialowska A."/>
            <person name="Swoboda P."/>
            <person name="Sykes S.M."/>
            <person name="Vaughn M."/>
            <person name="Vengrova S."/>
            <person name="Yoder R."/>
            <person name="Zeng Q."/>
            <person name="Allshire R."/>
            <person name="Baulcombe D."/>
            <person name="Birren B.W."/>
            <person name="Brown W."/>
            <person name="Ekwall K."/>
            <person name="Kellis M."/>
            <person name="Leatherwood J."/>
            <person name="Levin H."/>
            <person name="Margalit H."/>
            <person name="Martienssen R."/>
            <person name="Nieduszynski C.A."/>
            <person name="Spatafora J.W."/>
            <person name="Friedman N."/>
            <person name="Dalgaard J.Z."/>
            <person name="Baumann P."/>
            <person name="Niki H."/>
            <person name="Regev A."/>
            <person name="Nusbaum C."/>
        </authorList>
    </citation>
    <scope>NUCLEOTIDE SEQUENCE [LARGE SCALE GENOMIC DNA]</scope>
    <source>
        <strain evidence="8">yFS275 / FY16936</strain>
    </source>
</reference>
<feature type="domain" description="Cell division control protein 73 C-terminal" evidence="5">
    <location>
        <begin position="213"/>
        <end position="369"/>
    </location>
</feature>
<evidence type="ECO:0000256" key="1">
    <source>
        <dbReference type="ARBA" id="ARBA00004123"/>
    </source>
</evidence>
<dbReference type="PANTHER" id="PTHR12466:SF8">
    <property type="entry name" value="PARAFIBROMIN"/>
    <property type="match status" value="1"/>
</dbReference>
<sequence>MDPLVQLRECISKNGTIVLLSSENPTSKVSALQDAHFVQFGSNTPMNLSLPTRFIRTENKEAFPLQAVVFAWLQKEKSIADYIQQCSELGIKNLTFLERTDLISWLEGAAESEHIVSSEDDKNSATNEVANTDVAALKRQATGQAVAEGASWLKKHSRTVADHNSILHGTKPTNFLSLRKDVLEYLNSNKLSAISAGGRDANTHRPEKPSRKNCDPIILLSPSASSLLTMQNVKRFLEDGVFVPPAEASKLVGGGRGPELIALSHKSSRAEFGTMRFIVVEGVEKFKPDYWDRVVCVFTTGQAWQFKDYKWSEPHQLFHHVKGFLVQYVGDPPHPATRDWNVEGISVERLRRHTDREVVSQLWDKLERWMETRWPLWHNRR</sequence>
<dbReference type="GO" id="GO:0032968">
    <property type="term" value="P:positive regulation of transcription elongation by RNA polymerase II"/>
    <property type="evidence" value="ECO:0000318"/>
    <property type="project" value="GO_Central"/>
</dbReference>
<evidence type="ECO:0000256" key="4">
    <source>
        <dbReference type="ARBA" id="ARBA00023242"/>
    </source>
</evidence>
<dbReference type="InterPro" id="IPR038103">
    <property type="entry name" value="CDC73_C_sf"/>
</dbReference>
<dbReference type="EMBL" id="KE651168">
    <property type="protein sequence ID" value="EEB06112.1"/>
    <property type="molecule type" value="Genomic_DNA"/>
</dbReference>
<dbReference type="VEuPathDB" id="FungiDB:SJAG_01151"/>
<evidence type="ECO:0000313" key="6">
    <source>
        <dbReference type="EMBL" id="EEB06112.1"/>
    </source>
</evidence>
<dbReference type="InterPro" id="IPR007852">
    <property type="entry name" value="Cdc73/Parafibromin"/>
</dbReference>
<name>B6JZW2_SCHJY</name>
<dbReference type="InterPro" id="IPR031336">
    <property type="entry name" value="CDC73_C"/>
</dbReference>
<evidence type="ECO:0000313" key="7">
    <source>
        <dbReference type="JaponicusDB" id="SJAG_01151"/>
    </source>
</evidence>
<evidence type="ECO:0000259" key="5">
    <source>
        <dbReference type="Pfam" id="PF05179"/>
    </source>
</evidence>
<comment type="subcellular location">
    <subcellularLocation>
        <location evidence="1">Nucleus</location>
    </subcellularLocation>
</comment>
<proteinExistence type="inferred from homology"/>
<keyword evidence="8" id="KW-1185">Reference proteome</keyword>
<dbReference type="eggNOG" id="KOG3786">
    <property type="taxonomic scope" value="Eukaryota"/>
</dbReference>
<dbReference type="GO" id="GO:0016593">
    <property type="term" value="C:Cdc73/Paf1 complex"/>
    <property type="evidence" value="ECO:0000318"/>
    <property type="project" value="GO_Central"/>
</dbReference>